<feature type="compositionally biased region" description="Low complexity" evidence="2">
    <location>
        <begin position="126"/>
        <end position="136"/>
    </location>
</feature>
<feature type="compositionally biased region" description="Basic and acidic residues" evidence="2">
    <location>
        <begin position="262"/>
        <end position="275"/>
    </location>
</feature>
<evidence type="ECO:0000256" key="2">
    <source>
        <dbReference type="SAM" id="MobiDB-lite"/>
    </source>
</evidence>
<feature type="region of interest" description="Disordered" evidence="2">
    <location>
        <begin position="458"/>
        <end position="594"/>
    </location>
</feature>
<evidence type="ECO:0000313" key="5">
    <source>
        <dbReference type="Proteomes" id="UP000215305"/>
    </source>
</evidence>
<gene>
    <name evidence="4" type="ORF">CDV56_100234</name>
</gene>
<dbReference type="InterPro" id="IPR029184">
    <property type="entry name" value="Sas4_dom"/>
</dbReference>
<dbReference type="STRING" id="41047.A0A397H773"/>
<dbReference type="RefSeq" id="XP_026615160.1">
    <property type="nucleotide sequence ID" value="XM_026753853.1"/>
</dbReference>
<comment type="caution">
    <text evidence="4">The sequence shown here is derived from an EMBL/GenBank/DDBJ whole genome shotgun (WGS) entry which is preliminary data.</text>
</comment>
<dbReference type="GeneID" id="38122208"/>
<keyword evidence="1" id="KW-0175">Coiled coil</keyword>
<accession>A0A397H773</accession>
<feature type="region of interest" description="Disordered" evidence="2">
    <location>
        <begin position="628"/>
        <end position="657"/>
    </location>
</feature>
<dbReference type="Pfam" id="PF15460">
    <property type="entry name" value="SAS4"/>
    <property type="match status" value="1"/>
</dbReference>
<feature type="region of interest" description="Disordered" evidence="2">
    <location>
        <begin position="1"/>
        <end position="275"/>
    </location>
</feature>
<feature type="compositionally biased region" description="Low complexity" evidence="2">
    <location>
        <begin position="191"/>
        <end position="206"/>
    </location>
</feature>
<dbReference type="PANTHER" id="PTHR38422:SF1">
    <property type="entry name" value="SOMETHING ABOUT SILENCING PROTEIN 4"/>
    <property type="match status" value="1"/>
</dbReference>
<evidence type="ECO:0000256" key="1">
    <source>
        <dbReference type="SAM" id="Coils"/>
    </source>
</evidence>
<feature type="compositionally biased region" description="Low complexity" evidence="2">
    <location>
        <begin position="561"/>
        <end position="582"/>
    </location>
</feature>
<reference evidence="4" key="1">
    <citation type="submission" date="2018-08" db="EMBL/GenBank/DDBJ databases">
        <title>Draft genome sequence of azole-resistant Aspergillus thermomutatus (Neosartorya pseudofischeri) strain HMR AF 39, isolated from a human nasal aspirate.</title>
        <authorList>
            <person name="Parent-Michaud M."/>
            <person name="Dufresne P.J."/>
            <person name="Fournier E."/>
            <person name="Martineau C."/>
            <person name="Moreira S."/>
            <person name="Perkins V."/>
            <person name="De Repentigny L."/>
            <person name="Dufresne S.F."/>
        </authorList>
    </citation>
    <scope>NUCLEOTIDE SEQUENCE [LARGE SCALE GENOMIC DNA]</scope>
    <source>
        <strain evidence="4">HMR AF 39</strain>
    </source>
</reference>
<dbReference type="GO" id="GO:0033255">
    <property type="term" value="C:SAS acetyltransferase complex"/>
    <property type="evidence" value="ECO:0007669"/>
    <property type="project" value="InterPro"/>
</dbReference>
<protein>
    <recommendedName>
        <fullName evidence="3">Something about silencing protein 4 domain-containing protein</fullName>
    </recommendedName>
</protein>
<dbReference type="OrthoDB" id="1938992at2759"/>
<dbReference type="Proteomes" id="UP000215305">
    <property type="component" value="Unassembled WGS sequence"/>
</dbReference>
<evidence type="ECO:0000313" key="4">
    <source>
        <dbReference type="EMBL" id="RHZ57778.1"/>
    </source>
</evidence>
<evidence type="ECO:0000259" key="3">
    <source>
        <dbReference type="Pfam" id="PF15460"/>
    </source>
</evidence>
<proteinExistence type="predicted"/>
<feature type="domain" description="Something about silencing protein 4" evidence="3">
    <location>
        <begin position="367"/>
        <end position="462"/>
    </location>
</feature>
<feature type="coiled-coil region" evidence="1">
    <location>
        <begin position="374"/>
        <end position="413"/>
    </location>
</feature>
<dbReference type="GO" id="GO:0004402">
    <property type="term" value="F:histone acetyltransferase activity"/>
    <property type="evidence" value="ECO:0007669"/>
    <property type="project" value="TreeGrafter"/>
</dbReference>
<feature type="compositionally biased region" description="Basic residues" evidence="2">
    <location>
        <begin position="645"/>
        <end position="657"/>
    </location>
</feature>
<feature type="compositionally biased region" description="Polar residues" evidence="2">
    <location>
        <begin position="503"/>
        <end position="515"/>
    </location>
</feature>
<dbReference type="PANTHER" id="PTHR38422">
    <property type="entry name" value="SOMETHING ABOUT SILENCING PROTEIN 4"/>
    <property type="match status" value="1"/>
</dbReference>
<dbReference type="InterPro" id="IPR038988">
    <property type="entry name" value="Sas4"/>
</dbReference>
<feature type="compositionally biased region" description="Basic and acidic residues" evidence="2">
    <location>
        <begin position="458"/>
        <end position="469"/>
    </location>
</feature>
<sequence length="657" mass="73349">MAVRSRSSLRFSVRRDDNVAGHDDEDQDNHDDTLPSSPPPAKRPRLQQQQQQQQQHRRQPPSSRRRKSSPDLLDTTIENSSHHVPPSSKTPQIVRHATHSPLPPPPPPHSSTRRPLPLSAVGDGASSSSSSSSSNSAHVSLPGAPHTTGQPNDRHRTPFSASAALYMRGGGRESPDPLDIISPGPIKTNAPPRKTPTTSTPTSTTRSTRHSRPQQSVASDADAQKPPGQTSSRRKPNSSNPQTETQSRQKQEPSDHSPAAPEQRRSLRSKDSNSRLRSELASYFWNYEQILSLEPPKTAELLTENTTVKLIDDLTEPLTTIQSSASDSESPFGNPLLQLHDCEKVCLPEPEPEPSSAAASGNVTEEDPLNEEYYFRAHRRMERQEKQLRNIERERAQHEKMQLERLLDELKGQDWLRVMGITGVHEHEKKLYEPKRDYFMKEISTLIGKFQIWKEEEKRRKLEKDKSSLRAEISPSNVPTNKDRTTTSRKRKLSDRTPDITSEKPTTNGTASSDAPSDGETPDPSDVDAWAAHQLQQEARSATAGKRTKPSTESPRRRKSSGNNNKSSTAPHAPAPALAKPATPAPPDKPFASFYAKPHLREAALSPHRKGRVRLAFGHPIPKMEVRDFQPPADILTPEAIDSCRRKRRRMRRESRG</sequence>
<feature type="compositionally biased region" description="Polar residues" evidence="2">
    <location>
        <begin position="227"/>
        <end position="246"/>
    </location>
</feature>
<dbReference type="VEuPathDB" id="FungiDB:CDV56_100234"/>
<dbReference type="EMBL" id="NKHU02000075">
    <property type="protein sequence ID" value="RHZ57778.1"/>
    <property type="molecule type" value="Genomic_DNA"/>
</dbReference>
<feature type="compositionally biased region" description="Basic and acidic residues" evidence="2">
    <location>
        <begin position="13"/>
        <end position="22"/>
    </location>
</feature>
<organism evidence="4 5">
    <name type="scientific">Aspergillus thermomutatus</name>
    <name type="common">Neosartorya pseudofischeri</name>
    <dbReference type="NCBI Taxonomy" id="41047"/>
    <lineage>
        <taxon>Eukaryota</taxon>
        <taxon>Fungi</taxon>
        <taxon>Dikarya</taxon>
        <taxon>Ascomycota</taxon>
        <taxon>Pezizomycotina</taxon>
        <taxon>Eurotiomycetes</taxon>
        <taxon>Eurotiomycetidae</taxon>
        <taxon>Eurotiales</taxon>
        <taxon>Aspergillaceae</taxon>
        <taxon>Aspergillus</taxon>
        <taxon>Aspergillus subgen. Fumigati</taxon>
    </lineage>
</organism>
<name>A0A397H773_ASPTH</name>
<dbReference type="AlphaFoldDB" id="A0A397H773"/>
<feature type="compositionally biased region" description="Low complexity" evidence="2">
    <location>
        <begin position="1"/>
        <end position="11"/>
    </location>
</feature>
<feature type="compositionally biased region" description="Basic residues" evidence="2">
    <location>
        <begin position="55"/>
        <end position="67"/>
    </location>
</feature>
<keyword evidence="5" id="KW-1185">Reference proteome</keyword>